<evidence type="ECO:0000256" key="1">
    <source>
        <dbReference type="SAM" id="Phobius"/>
    </source>
</evidence>
<dbReference type="EMBL" id="MLAK01001184">
    <property type="protein sequence ID" value="OHS96305.1"/>
    <property type="molecule type" value="Genomic_DNA"/>
</dbReference>
<keyword evidence="1" id="KW-1133">Transmembrane helix</keyword>
<dbReference type="VEuPathDB" id="TrichDB:TRFO_37520"/>
<organism evidence="2 3">
    <name type="scientific">Tritrichomonas foetus</name>
    <dbReference type="NCBI Taxonomy" id="1144522"/>
    <lineage>
        <taxon>Eukaryota</taxon>
        <taxon>Metamonada</taxon>
        <taxon>Parabasalia</taxon>
        <taxon>Tritrichomonadida</taxon>
        <taxon>Tritrichomonadidae</taxon>
        <taxon>Tritrichomonas</taxon>
    </lineage>
</organism>
<proteinExistence type="predicted"/>
<comment type="caution">
    <text evidence="2">The sequence shown here is derived from an EMBL/GenBank/DDBJ whole genome shotgun (WGS) entry which is preliminary data.</text>
</comment>
<evidence type="ECO:0000313" key="3">
    <source>
        <dbReference type="Proteomes" id="UP000179807"/>
    </source>
</evidence>
<dbReference type="GeneID" id="94846177"/>
<accession>A0A1J4JCB4</accession>
<keyword evidence="3" id="KW-1185">Reference proteome</keyword>
<evidence type="ECO:0008006" key="4">
    <source>
        <dbReference type="Google" id="ProtNLM"/>
    </source>
</evidence>
<sequence>MPLLPVHAKSTRIPLAEFYFFAIITIASFFYAYLDTSYSTDGDVSYPDINQGIYNSSSPYLTIATMPFRVNSMKVVNELLTSISSWLRLDDSIVVHLYDIVGGMGNQSDLLINKLQEIWGSDRVFVRGTIVREMHAETIPQIFEQVEREAKSPLVAYINNDMILDPDFMKYLRSTATFFGKYNNWSFHVSRTNLNNTCRELVNYSVIQSPEWPEKFNEIKEKYFEKTQVYGYDVFLWNRLGISMKKAKIPKFLIGRPFFEYSVIAGIKRQGWFITGFPTLLSFHISHPGRLSFQFKKNTSDFIYCEKLHLKSRDMSVRNIDINLRINETYVTIFHKPRDILPNTTFTTFPVQHYLVNPLLYLDKKLF</sequence>
<reference evidence="2" key="1">
    <citation type="submission" date="2016-10" db="EMBL/GenBank/DDBJ databases">
        <authorList>
            <person name="Benchimol M."/>
            <person name="Almeida L.G."/>
            <person name="Vasconcelos A.T."/>
            <person name="Perreira-Neves A."/>
            <person name="Rosa I.A."/>
            <person name="Tasca T."/>
            <person name="Bogo M.R."/>
            <person name="de Souza W."/>
        </authorList>
    </citation>
    <scope>NUCLEOTIDE SEQUENCE [LARGE SCALE GENOMIC DNA]</scope>
    <source>
        <strain evidence="2">K</strain>
    </source>
</reference>
<dbReference type="AlphaFoldDB" id="A0A1J4JCB4"/>
<name>A0A1J4JCB4_9EUKA</name>
<feature type="transmembrane region" description="Helical" evidence="1">
    <location>
        <begin position="12"/>
        <end position="34"/>
    </location>
</feature>
<gene>
    <name evidence="2" type="ORF">TRFO_37520</name>
</gene>
<dbReference type="Proteomes" id="UP000179807">
    <property type="component" value="Unassembled WGS sequence"/>
</dbReference>
<keyword evidence="1" id="KW-0812">Transmembrane</keyword>
<protein>
    <recommendedName>
        <fullName evidence="4">Glycosyltransferase 2-like domain-containing protein</fullName>
    </recommendedName>
</protein>
<evidence type="ECO:0000313" key="2">
    <source>
        <dbReference type="EMBL" id="OHS96305.1"/>
    </source>
</evidence>
<keyword evidence="1" id="KW-0472">Membrane</keyword>
<dbReference type="RefSeq" id="XP_068349442.1">
    <property type="nucleotide sequence ID" value="XM_068511473.1"/>
</dbReference>